<comment type="function">
    <text evidence="10">Vesicle trafficking protein that functions in the early secretory pathway, possibly by mediating retrograde transport from cis-Golgi membranes to the ER.</text>
</comment>
<feature type="chain" id="PRO_5019732470" description="Syntaxin-8" evidence="14">
    <location>
        <begin position="17"/>
        <end position="417"/>
    </location>
</feature>
<evidence type="ECO:0000256" key="12">
    <source>
        <dbReference type="SAM" id="Coils"/>
    </source>
</evidence>
<dbReference type="GO" id="GO:0006886">
    <property type="term" value="P:intracellular protein transport"/>
    <property type="evidence" value="ECO:0007669"/>
    <property type="project" value="TreeGrafter"/>
</dbReference>
<keyword evidence="14" id="KW-0732">Signal</keyword>
<evidence type="ECO:0000256" key="6">
    <source>
        <dbReference type="ARBA" id="ARBA00022843"/>
    </source>
</evidence>
<dbReference type="SMART" id="SM00397">
    <property type="entry name" value="t_SNARE"/>
    <property type="match status" value="1"/>
</dbReference>
<dbReference type="GO" id="GO:0005484">
    <property type="term" value="F:SNAP receptor activity"/>
    <property type="evidence" value="ECO:0007669"/>
    <property type="project" value="TreeGrafter"/>
</dbReference>
<protein>
    <recommendedName>
        <fullName evidence="11">Syntaxin-8</fullName>
    </recommendedName>
</protein>
<dbReference type="PANTHER" id="PTHR19957:SF124">
    <property type="entry name" value="SYNTAXIN-8"/>
    <property type="match status" value="1"/>
</dbReference>
<comment type="similarity">
    <text evidence="2">Belongs to the syntaxin family.</text>
</comment>
<dbReference type="GO" id="GO:0006906">
    <property type="term" value="P:vesicle fusion"/>
    <property type="evidence" value="ECO:0007669"/>
    <property type="project" value="TreeGrafter"/>
</dbReference>
<keyword evidence="5 13" id="KW-0812">Transmembrane</keyword>
<evidence type="ECO:0000313" key="16">
    <source>
        <dbReference type="Ensembl" id="ENSAPLP00000009533.2"/>
    </source>
</evidence>
<dbReference type="InterPro" id="IPR000727">
    <property type="entry name" value="T_SNARE_dom"/>
</dbReference>
<organism evidence="16 17">
    <name type="scientific">Anas platyrhynchos platyrhynchos</name>
    <name type="common">Northern mallard</name>
    <dbReference type="NCBI Taxonomy" id="8840"/>
    <lineage>
        <taxon>Eukaryota</taxon>
        <taxon>Metazoa</taxon>
        <taxon>Chordata</taxon>
        <taxon>Craniata</taxon>
        <taxon>Vertebrata</taxon>
        <taxon>Euteleostomi</taxon>
        <taxon>Archelosauria</taxon>
        <taxon>Archosauria</taxon>
        <taxon>Dinosauria</taxon>
        <taxon>Saurischia</taxon>
        <taxon>Theropoda</taxon>
        <taxon>Coelurosauria</taxon>
        <taxon>Aves</taxon>
        <taxon>Neognathae</taxon>
        <taxon>Galloanserae</taxon>
        <taxon>Anseriformes</taxon>
        <taxon>Anatidae</taxon>
        <taxon>Anatinae</taxon>
        <taxon>Anas</taxon>
    </lineage>
</organism>
<evidence type="ECO:0000256" key="4">
    <source>
        <dbReference type="ARBA" id="ARBA00022553"/>
    </source>
</evidence>
<feature type="domain" description="T-SNARE coiled-coil homology" evidence="15">
    <location>
        <begin position="326"/>
        <end position="388"/>
    </location>
</feature>
<keyword evidence="6" id="KW-0832">Ubl conjugation</keyword>
<dbReference type="GO" id="GO:0031201">
    <property type="term" value="C:SNARE complex"/>
    <property type="evidence" value="ECO:0007669"/>
    <property type="project" value="TreeGrafter"/>
</dbReference>
<gene>
    <name evidence="16" type="primary">STX8</name>
</gene>
<evidence type="ECO:0000259" key="15">
    <source>
        <dbReference type="PROSITE" id="PS50192"/>
    </source>
</evidence>
<dbReference type="AlphaFoldDB" id="U3IQL0"/>
<evidence type="ECO:0000256" key="8">
    <source>
        <dbReference type="ARBA" id="ARBA00023054"/>
    </source>
</evidence>
<dbReference type="GO" id="GO:0005770">
    <property type="term" value="C:late endosome"/>
    <property type="evidence" value="ECO:0007669"/>
    <property type="project" value="UniProtKB-ARBA"/>
</dbReference>
<proteinExistence type="inferred from homology"/>
<evidence type="ECO:0000256" key="11">
    <source>
        <dbReference type="ARBA" id="ARBA00072662"/>
    </source>
</evidence>
<evidence type="ECO:0000256" key="5">
    <source>
        <dbReference type="ARBA" id="ARBA00022692"/>
    </source>
</evidence>
<reference evidence="16 17" key="1">
    <citation type="submission" date="2017-10" db="EMBL/GenBank/DDBJ databases">
        <title>A new Pekin duck reference genome.</title>
        <authorList>
            <person name="Hou Z.-C."/>
            <person name="Zhou Z.-K."/>
            <person name="Zhu F."/>
            <person name="Hou S.-S."/>
        </authorList>
    </citation>
    <scope>NUCLEOTIDE SEQUENCE [LARGE SCALE GENOMIC DNA]</scope>
</reference>
<evidence type="ECO:0000256" key="14">
    <source>
        <dbReference type="SAM" id="SignalP"/>
    </source>
</evidence>
<feature type="coiled-coil region" evidence="12">
    <location>
        <begin position="357"/>
        <end position="384"/>
    </location>
</feature>
<evidence type="ECO:0000256" key="9">
    <source>
        <dbReference type="ARBA" id="ARBA00023136"/>
    </source>
</evidence>
<keyword evidence="7 13" id="KW-1133">Transmembrane helix</keyword>
<keyword evidence="9 13" id="KW-0472">Membrane</keyword>
<evidence type="ECO:0000256" key="10">
    <source>
        <dbReference type="ARBA" id="ARBA00055629"/>
    </source>
</evidence>
<dbReference type="HOGENOM" id="CLU_099972_1_0_1"/>
<evidence type="ECO:0000256" key="7">
    <source>
        <dbReference type="ARBA" id="ARBA00022989"/>
    </source>
</evidence>
<dbReference type="Gene3D" id="1.20.5.110">
    <property type="match status" value="1"/>
</dbReference>
<reference evidence="16" key="2">
    <citation type="submission" date="2025-08" db="UniProtKB">
        <authorList>
            <consortium name="Ensembl"/>
        </authorList>
    </citation>
    <scope>IDENTIFICATION</scope>
</reference>
<dbReference type="Pfam" id="PF05739">
    <property type="entry name" value="SNARE"/>
    <property type="match status" value="1"/>
</dbReference>
<keyword evidence="3" id="KW-0813">Transport</keyword>
<name>U3IQL0_ANAPP</name>
<dbReference type="Ensembl" id="ENSAPLT00000010229.2">
    <property type="protein sequence ID" value="ENSAPLP00000009533.2"/>
    <property type="gene ID" value="ENSAPLG00000009824.2"/>
</dbReference>
<evidence type="ECO:0000256" key="3">
    <source>
        <dbReference type="ARBA" id="ARBA00022448"/>
    </source>
</evidence>
<keyword evidence="17" id="KW-1185">Reference proteome</keyword>
<dbReference type="GeneTree" id="ENSGT00390000007779"/>
<evidence type="ECO:0000256" key="13">
    <source>
        <dbReference type="SAM" id="Phobius"/>
    </source>
</evidence>
<evidence type="ECO:0000256" key="2">
    <source>
        <dbReference type="ARBA" id="ARBA00009063"/>
    </source>
</evidence>
<keyword evidence="8 12" id="KW-0175">Coiled coil</keyword>
<dbReference type="FunFam" id="1.20.5.110:FF:000036">
    <property type="entry name" value="Putative Syntaxin-8"/>
    <property type="match status" value="1"/>
</dbReference>
<dbReference type="Proteomes" id="UP000016666">
    <property type="component" value="Chromosome 19"/>
</dbReference>
<evidence type="ECO:0000313" key="17">
    <source>
        <dbReference type="Proteomes" id="UP000016666"/>
    </source>
</evidence>
<dbReference type="InterPro" id="IPR041875">
    <property type="entry name" value="Syntaxin-8_SNARE"/>
</dbReference>
<dbReference type="CDD" id="cd15852">
    <property type="entry name" value="SNARE_Syntaxin8"/>
    <property type="match status" value="1"/>
</dbReference>
<feature type="signal peptide" evidence="14">
    <location>
        <begin position="1"/>
        <end position="16"/>
    </location>
</feature>
<keyword evidence="4" id="KW-0597">Phosphoprotein</keyword>
<dbReference type="InterPro" id="IPR045242">
    <property type="entry name" value="Syntaxin"/>
</dbReference>
<feature type="transmembrane region" description="Helical" evidence="13">
    <location>
        <begin position="396"/>
        <end position="414"/>
    </location>
</feature>
<dbReference type="GO" id="GO:0000149">
    <property type="term" value="F:SNARE binding"/>
    <property type="evidence" value="ECO:0007669"/>
    <property type="project" value="TreeGrafter"/>
</dbReference>
<reference evidence="16" key="3">
    <citation type="submission" date="2025-09" db="UniProtKB">
        <authorList>
            <consortium name="Ensembl"/>
        </authorList>
    </citation>
    <scope>IDENTIFICATION</scope>
</reference>
<dbReference type="STRING" id="8840.ENSAPLP00000009533"/>
<evidence type="ECO:0000256" key="1">
    <source>
        <dbReference type="ARBA" id="ARBA00004211"/>
    </source>
</evidence>
<dbReference type="PANTHER" id="PTHR19957">
    <property type="entry name" value="SYNTAXIN"/>
    <property type="match status" value="1"/>
</dbReference>
<comment type="subcellular location">
    <subcellularLocation>
        <location evidence="1">Membrane</location>
        <topology evidence="1">Single-pass type IV membrane protein</topology>
    </subcellularLocation>
</comment>
<accession>U3IQL0</accession>
<dbReference type="PROSITE" id="PS50192">
    <property type="entry name" value="T_SNARE"/>
    <property type="match status" value="1"/>
</dbReference>
<dbReference type="SUPFAM" id="SSF58038">
    <property type="entry name" value="SNARE fusion complex"/>
    <property type="match status" value="1"/>
</dbReference>
<sequence length="417" mass="45297">MHICTAWLCTAHCAHALCTPPLLPVPPHPALCTMHCAPCAPQHCTLHLCTPAVQLCSMHHAACSSAACTSELCTLRSAPLNPAPLQLCLSALPFALWTVHLCSLHQAPCTRAPRPVQRAMYSVQPCSSALCPCNSACSCTPLKSAPCTSAPCSTAPCPPAPCSSAFCTVHPAALCTPLPRAPPPGVWRRRRCLGLVALRRHVTAAASAALPGGRDGCGALLNVFIRSSLQSLKEKISQLRDLLLRDVSMHQITQMEGDRRQNLVDELVTRQKQLEASYRNEGPEPDVTRSSLMTGGIKRGVTNPWLLDEPEETRGLGFHDIRQQQRRIIEEQDAGLDALSSIISRQKQMGQEIGNELDEQNEIIDDLTNLVENTDDKLRNQTRHVKMVDKKSTSCGMLVVIVLLLIAIAVVAVWPTK</sequence>
<dbReference type="GO" id="GO:0048278">
    <property type="term" value="P:vesicle docking"/>
    <property type="evidence" value="ECO:0007669"/>
    <property type="project" value="TreeGrafter"/>
</dbReference>